<feature type="active site" evidence="5">
    <location>
        <position position="355"/>
    </location>
</feature>
<dbReference type="InterPro" id="IPR000668">
    <property type="entry name" value="Peptidase_C1A_C"/>
</dbReference>
<dbReference type="GO" id="GO:0005737">
    <property type="term" value="C:cytoplasm"/>
    <property type="evidence" value="ECO:0007669"/>
    <property type="project" value="TreeGrafter"/>
</dbReference>
<dbReference type="PROSITE" id="PS00139">
    <property type="entry name" value="THIOL_PROTEASE_CYS"/>
    <property type="match status" value="1"/>
</dbReference>
<organism evidence="8 9">
    <name type="scientific">Niabella ginsenosidivorans</name>
    <dbReference type="NCBI Taxonomy" id="1176587"/>
    <lineage>
        <taxon>Bacteria</taxon>
        <taxon>Pseudomonadati</taxon>
        <taxon>Bacteroidota</taxon>
        <taxon>Chitinophagia</taxon>
        <taxon>Chitinophagales</taxon>
        <taxon>Chitinophagaceae</taxon>
        <taxon>Niabella</taxon>
    </lineage>
</organism>
<keyword evidence="9" id="KW-1185">Reference proteome</keyword>
<keyword evidence="1 4" id="KW-0645">Protease</keyword>
<dbReference type="InterPro" id="IPR004134">
    <property type="entry name" value="Peptidase_C1B"/>
</dbReference>
<feature type="domain" description="Peptidase C1A papain C-terminal" evidence="7">
    <location>
        <begin position="49"/>
        <end position="87"/>
    </location>
</feature>
<dbReference type="Pfam" id="PF03051">
    <property type="entry name" value="Peptidase_C1_2"/>
    <property type="match status" value="1"/>
</dbReference>
<dbReference type="EMBL" id="CP015772">
    <property type="protein sequence ID" value="ANH81148.1"/>
    <property type="molecule type" value="Genomic_DNA"/>
</dbReference>
<dbReference type="Gene3D" id="3.90.70.10">
    <property type="entry name" value="Cysteine proteinases"/>
    <property type="match status" value="1"/>
</dbReference>
<evidence type="ECO:0000259" key="7">
    <source>
        <dbReference type="Pfam" id="PF00112"/>
    </source>
</evidence>
<feature type="active site" evidence="5">
    <location>
        <position position="63"/>
    </location>
</feature>
<dbReference type="PANTHER" id="PTHR10363">
    <property type="entry name" value="BLEOMYCIN HYDROLASE"/>
    <property type="match status" value="1"/>
</dbReference>
<keyword evidence="4 8" id="KW-0031">Aminopeptidase</keyword>
<dbReference type="RefSeq" id="WP_067754895.1">
    <property type="nucleotide sequence ID" value="NZ_CP015772.1"/>
</dbReference>
<evidence type="ECO:0000313" key="8">
    <source>
        <dbReference type="EMBL" id="ANH81148.1"/>
    </source>
</evidence>
<dbReference type="InterPro" id="IPR038765">
    <property type="entry name" value="Papain-like_cys_pep_sf"/>
</dbReference>
<dbReference type="GO" id="GO:0070005">
    <property type="term" value="F:cysteine-type aminopeptidase activity"/>
    <property type="evidence" value="ECO:0007669"/>
    <property type="project" value="InterPro"/>
</dbReference>
<evidence type="ECO:0000313" key="9">
    <source>
        <dbReference type="Proteomes" id="UP000077667"/>
    </source>
</evidence>
<feature type="active site" evidence="5">
    <location>
        <position position="334"/>
    </location>
</feature>
<dbReference type="STRING" id="1176587.A8C56_09305"/>
<evidence type="ECO:0000256" key="4">
    <source>
        <dbReference type="PIRNR" id="PIRNR005700"/>
    </source>
</evidence>
<accession>A0A1A9I0H6</accession>
<evidence type="ECO:0000256" key="6">
    <source>
        <dbReference type="SAM" id="SignalP"/>
    </source>
</evidence>
<dbReference type="AlphaFoldDB" id="A0A1A9I0H6"/>
<dbReference type="SUPFAM" id="SSF54001">
    <property type="entry name" value="Cysteine proteinases"/>
    <property type="match status" value="1"/>
</dbReference>
<keyword evidence="6" id="KW-0732">Signal</keyword>
<dbReference type="GO" id="GO:0043418">
    <property type="term" value="P:homocysteine catabolic process"/>
    <property type="evidence" value="ECO:0007669"/>
    <property type="project" value="TreeGrafter"/>
</dbReference>
<dbReference type="GO" id="GO:0009636">
    <property type="term" value="P:response to toxic substance"/>
    <property type="evidence" value="ECO:0007669"/>
    <property type="project" value="TreeGrafter"/>
</dbReference>
<dbReference type="PIRSF" id="PIRSF005700">
    <property type="entry name" value="PepC"/>
    <property type="match status" value="1"/>
</dbReference>
<feature type="chain" id="PRO_5008389678" description="Aminopeptidase" evidence="6">
    <location>
        <begin position="24"/>
        <end position="398"/>
    </location>
</feature>
<comment type="similarity">
    <text evidence="4">Belongs to the peptidase C1 family.</text>
</comment>
<evidence type="ECO:0000256" key="3">
    <source>
        <dbReference type="ARBA" id="ARBA00022807"/>
    </source>
</evidence>
<dbReference type="PANTHER" id="PTHR10363:SF2">
    <property type="entry name" value="BLEOMYCIN HYDROLASE"/>
    <property type="match status" value="1"/>
</dbReference>
<keyword evidence="3 4" id="KW-0788">Thiol protease</keyword>
<dbReference type="Pfam" id="PF00112">
    <property type="entry name" value="Peptidase_C1"/>
    <property type="match status" value="1"/>
</dbReference>
<name>A0A1A9I0H6_9BACT</name>
<sequence>MIRKYFLMAAFSVAFAGSSFIHAQDDLIKKISGNRSDSTGFRFTDVINLAVTPVENQGSSGTCWSYSTNSFLESEMIKAGKKPVPLAKIYTARKSYEDKAENYVRMGGNLSWGDGGEAHDVINMYAKYGAMPEEAYTGLLNGATTNNFSEMQGLLKSMLDAVVKNPAGSISPNWKKAFAATLDAYLGPVPAMFMYQNKSYTPQTFAKEVVGIDPNNYIEFISQTNTPYWQKAMMLAPDNWAFQWDYNIPPSAITDIIDNALKNGYTVAWGTDVSEPYFSWPNGVAFVPQTPASYGKKLSPAQNRELFSGPKPEPEITPELRQAGLENGQTTDDHGMHIVGLSKDQNGKEYYIVKNSWGTHNEYKGYLHVTKAYVQLKTTGILVNKKAVPKEVASKITM</sequence>
<reference evidence="8 9" key="1">
    <citation type="submission" date="2016-05" db="EMBL/GenBank/DDBJ databases">
        <title>Niabella ginsenosidivorans BS26 whole genome sequencing.</title>
        <authorList>
            <person name="Im W.T."/>
            <person name="Siddiqi M.Z."/>
        </authorList>
    </citation>
    <scope>NUCLEOTIDE SEQUENCE [LARGE SCALE GENOMIC DNA]</scope>
    <source>
        <strain evidence="8 9">BS26</strain>
    </source>
</reference>
<dbReference type="Proteomes" id="UP000077667">
    <property type="component" value="Chromosome"/>
</dbReference>
<proteinExistence type="inferred from homology"/>
<evidence type="ECO:0000256" key="2">
    <source>
        <dbReference type="ARBA" id="ARBA00022801"/>
    </source>
</evidence>
<dbReference type="KEGG" id="nia:A8C56_09305"/>
<protein>
    <recommendedName>
        <fullName evidence="4">Aminopeptidase</fullName>
    </recommendedName>
</protein>
<evidence type="ECO:0000256" key="1">
    <source>
        <dbReference type="ARBA" id="ARBA00022670"/>
    </source>
</evidence>
<dbReference type="OrthoDB" id="9814054at2"/>
<keyword evidence="2 4" id="KW-0378">Hydrolase</keyword>
<feature type="signal peptide" evidence="6">
    <location>
        <begin position="1"/>
        <end position="23"/>
    </location>
</feature>
<evidence type="ECO:0000256" key="5">
    <source>
        <dbReference type="PIRSR" id="PIRSR005700-1"/>
    </source>
</evidence>
<dbReference type="GO" id="GO:0006508">
    <property type="term" value="P:proteolysis"/>
    <property type="evidence" value="ECO:0007669"/>
    <property type="project" value="UniProtKB-KW"/>
</dbReference>
<dbReference type="InterPro" id="IPR000169">
    <property type="entry name" value="Pept_cys_AS"/>
</dbReference>
<gene>
    <name evidence="8" type="ORF">A8C56_09305</name>
</gene>